<keyword evidence="8 10" id="KW-0675">Receptor</keyword>
<evidence type="ECO:0000313" key="11">
    <source>
        <dbReference type="EMBL" id="EZA54435.1"/>
    </source>
</evidence>
<dbReference type="Pfam" id="PF02949">
    <property type="entry name" value="7tm_6"/>
    <property type="match status" value="1"/>
</dbReference>
<gene>
    <name evidence="11" type="ORF">X777_05669</name>
</gene>
<keyword evidence="2" id="KW-1003">Cell membrane</keyword>
<feature type="transmembrane region" description="Helical" evidence="10">
    <location>
        <begin position="69"/>
        <end position="87"/>
    </location>
</feature>
<organism evidence="11 12">
    <name type="scientific">Ooceraea biroi</name>
    <name type="common">Clonal raider ant</name>
    <name type="synonym">Cerapachys biroi</name>
    <dbReference type="NCBI Taxonomy" id="2015173"/>
    <lineage>
        <taxon>Eukaryota</taxon>
        <taxon>Metazoa</taxon>
        <taxon>Ecdysozoa</taxon>
        <taxon>Arthropoda</taxon>
        <taxon>Hexapoda</taxon>
        <taxon>Insecta</taxon>
        <taxon>Pterygota</taxon>
        <taxon>Neoptera</taxon>
        <taxon>Endopterygota</taxon>
        <taxon>Hymenoptera</taxon>
        <taxon>Apocrita</taxon>
        <taxon>Aculeata</taxon>
        <taxon>Formicoidea</taxon>
        <taxon>Formicidae</taxon>
        <taxon>Dorylinae</taxon>
        <taxon>Ooceraea</taxon>
    </lineage>
</organism>
<dbReference type="PANTHER" id="PTHR21137">
    <property type="entry name" value="ODORANT RECEPTOR"/>
    <property type="match status" value="1"/>
</dbReference>
<evidence type="ECO:0000256" key="3">
    <source>
        <dbReference type="ARBA" id="ARBA00022606"/>
    </source>
</evidence>
<dbReference type="GO" id="GO:0007165">
    <property type="term" value="P:signal transduction"/>
    <property type="evidence" value="ECO:0007669"/>
    <property type="project" value="UniProtKB-KW"/>
</dbReference>
<feature type="transmembrane region" description="Helical" evidence="10">
    <location>
        <begin position="38"/>
        <end position="57"/>
    </location>
</feature>
<dbReference type="InterPro" id="IPR004117">
    <property type="entry name" value="7tm6_olfct_rcpt"/>
</dbReference>
<evidence type="ECO:0000313" key="12">
    <source>
        <dbReference type="Proteomes" id="UP000053097"/>
    </source>
</evidence>
<feature type="transmembrane region" description="Helical" evidence="10">
    <location>
        <begin position="274"/>
        <end position="293"/>
    </location>
</feature>
<evidence type="ECO:0000256" key="6">
    <source>
        <dbReference type="ARBA" id="ARBA00022989"/>
    </source>
</evidence>
<keyword evidence="12" id="KW-1185">Reference proteome</keyword>
<comment type="subcellular location">
    <subcellularLocation>
        <location evidence="1 10">Cell membrane</location>
        <topology evidence="1 10">Multi-pass membrane protein</topology>
    </subcellularLocation>
</comment>
<dbReference type="GO" id="GO:0004984">
    <property type="term" value="F:olfactory receptor activity"/>
    <property type="evidence" value="ECO:0007669"/>
    <property type="project" value="InterPro"/>
</dbReference>
<dbReference type="GO" id="GO:0005886">
    <property type="term" value="C:plasma membrane"/>
    <property type="evidence" value="ECO:0007669"/>
    <property type="project" value="UniProtKB-SubCell"/>
</dbReference>
<evidence type="ECO:0000256" key="4">
    <source>
        <dbReference type="ARBA" id="ARBA00022692"/>
    </source>
</evidence>
<keyword evidence="7 10" id="KW-0472">Membrane</keyword>
<keyword evidence="4 10" id="KW-0812">Transmembrane</keyword>
<keyword evidence="5 10" id="KW-0552">Olfaction</keyword>
<comment type="caution">
    <text evidence="10">Lacks conserved residue(s) required for the propagation of feature annotation.</text>
</comment>
<proteinExistence type="inferred from homology"/>
<reference evidence="11 12" key="1">
    <citation type="journal article" date="2014" name="Curr. Biol.">
        <title>The genome of the clonal raider ant Cerapachys biroi.</title>
        <authorList>
            <person name="Oxley P.R."/>
            <person name="Ji L."/>
            <person name="Fetter-Pruneda I."/>
            <person name="McKenzie S.K."/>
            <person name="Li C."/>
            <person name="Hu H."/>
            <person name="Zhang G."/>
            <person name="Kronauer D.J."/>
        </authorList>
    </citation>
    <scope>NUCLEOTIDE SEQUENCE [LARGE SCALE GENOMIC DNA]</scope>
</reference>
<keyword evidence="3 10" id="KW-0716">Sensory transduction</keyword>
<evidence type="ECO:0000256" key="2">
    <source>
        <dbReference type="ARBA" id="ARBA00022475"/>
    </source>
</evidence>
<dbReference type="EMBL" id="KK107250">
    <property type="protein sequence ID" value="EZA54435.1"/>
    <property type="molecule type" value="Genomic_DNA"/>
</dbReference>
<protein>
    <recommendedName>
        <fullName evidence="10">Odorant receptor</fullName>
    </recommendedName>
</protein>
<comment type="similarity">
    <text evidence="10">Belongs to the insect chemoreceptor superfamily. Heteromeric odorant receptor channel (TC 1.A.69) family.</text>
</comment>
<evidence type="ECO:0000256" key="5">
    <source>
        <dbReference type="ARBA" id="ARBA00022725"/>
    </source>
</evidence>
<evidence type="ECO:0000256" key="10">
    <source>
        <dbReference type="RuleBase" id="RU351113"/>
    </source>
</evidence>
<evidence type="ECO:0000256" key="9">
    <source>
        <dbReference type="ARBA" id="ARBA00023224"/>
    </source>
</evidence>
<keyword evidence="9 10" id="KW-0807">Transducer</keyword>
<evidence type="ECO:0000256" key="8">
    <source>
        <dbReference type="ARBA" id="ARBA00023170"/>
    </source>
</evidence>
<dbReference type="Proteomes" id="UP000053097">
    <property type="component" value="Unassembled WGS sequence"/>
</dbReference>
<accession>A0A026WEA4</accession>
<sequence>MCVETRTRVTCIDTQFLYIHRISLVAIGLWPYQRTMLVQLQSCVFSLIMLSFVMFQLTTFLTTEWTIDFIVEILSTSLFILLCAIQYNSLWINTHVVKHILENLQYVCNDLKDANEIAIIKRYGHFAKCVAIGLTLLAMWALFIFTLLPILPRIFGIFFLVNKSEPYQYIRTEYFVDKEKNFYFILLHLYTAQYIAGGTLIGSGILATGYSTYFCGLCNIASYRIEQAMRINSDEVTNRKNKREIDKKISHAVDIHRTAFEFTEFFLHNFQGTYVLLIAIIVICLSLHLFGIFQAVRFVFRIEDFVIHCGFTLGILGCSLGGNYLSQAITDHYSYIFSTAYNVRWYIASVRVQKLILFLLQRSAKPYDIKFGGLYTASLENFATLSTASISYFTVIYSIQK</sequence>
<dbReference type="OrthoDB" id="7551864at2759"/>
<evidence type="ECO:0000256" key="1">
    <source>
        <dbReference type="ARBA" id="ARBA00004651"/>
    </source>
</evidence>
<dbReference type="PANTHER" id="PTHR21137:SF35">
    <property type="entry name" value="ODORANT RECEPTOR 19A-RELATED"/>
    <property type="match status" value="1"/>
</dbReference>
<feature type="transmembrane region" description="Helical" evidence="10">
    <location>
        <begin position="305"/>
        <end position="325"/>
    </location>
</feature>
<dbReference type="AlphaFoldDB" id="A0A026WEA4"/>
<keyword evidence="6 10" id="KW-1133">Transmembrane helix</keyword>
<dbReference type="GO" id="GO:0005549">
    <property type="term" value="F:odorant binding"/>
    <property type="evidence" value="ECO:0007669"/>
    <property type="project" value="InterPro"/>
</dbReference>
<name>A0A026WEA4_OOCBI</name>
<feature type="transmembrane region" description="Helical" evidence="10">
    <location>
        <begin position="182"/>
        <end position="207"/>
    </location>
</feature>
<evidence type="ECO:0000256" key="7">
    <source>
        <dbReference type="ARBA" id="ARBA00023136"/>
    </source>
</evidence>
<feature type="transmembrane region" description="Helical" evidence="10">
    <location>
        <begin position="137"/>
        <end position="161"/>
    </location>
</feature>